<evidence type="ECO:0000313" key="9">
    <source>
        <dbReference type="Proteomes" id="UP000193622"/>
    </source>
</evidence>
<organism evidence="8 9">
    <name type="scientific">Mycolicibacterium iranicum</name>
    <name type="common">Mycobacterium iranicum</name>
    <dbReference type="NCBI Taxonomy" id="912594"/>
    <lineage>
        <taxon>Bacteria</taxon>
        <taxon>Bacillati</taxon>
        <taxon>Actinomycetota</taxon>
        <taxon>Actinomycetes</taxon>
        <taxon>Mycobacteriales</taxon>
        <taxon>Mycobacteriaceae</taxon>
        <taxon>Mycolicibacterium</taxon>
    </lineage>
</organism>
<comment type="caution">
    <text evidence="8">The sequence shown here is derived from an EMBL/GenBank/DDBJ whole genome shotgun (WGS) entry which is preliminary data.</text>
</comment>
<dbReference type="CDD" id="cd07993">
    <property type="entry name" value="LPLAT_DHAPAT-like"/>
    <property type="match status" value="1"/>
</dbReference>
<dbReference type="InterPro" id="IPR041728">
    <property type="entry name" value="GPAT/DHAPAT_LPLAT"/>
</dbReference>
<dbReference type="GO" id="GO:0004366">
    <property type="term" value="F:glycerol-3-phosphate O-acyltransferase activity"/>
    <property type="evidence" value="ECO:0007669"/>
    <property type="project" value="InterPro"/>
</dbReference>
<dbReference type="GO" id="GO:0005886">
    <property type="term" value="C:plasma membrane"/>
    <property type="evidence" value="ECO:0007669"/>
    <property type="project" value="UniProtKB-SubCell"/>
</dbReference>
<dbReference type="PIRSF" id="PIRSF500064">
    <property type="entry name" value="GPAT"/>
    <property type="match status" value="1"/>
</dbReference>
<name>A0A1X1WEN9_MYCIR</name>
<dbReference type="RefSeq" id="WP_024448394.1">
    <property type="nucleotide sequence ID" value="NZ_LQPC01000043.1"/>
</dbReference>
<evidence type="ECO:0000259" key="7">
    <source>
        <dbReference type="SMART" id="SM00563"/>
    </source>
</evidence>
<protein>
    <submittedName>
        <fullName evidence="8">Glycerol-3-phosphate acyltransferase</fullName>
    </submittedName>
</protein>
<dbReference type="InterPro" id="IPR028354">
    <property type="entry name" value="GPAT_PlsB"/>
</dbReference>
<keyword evidence="3" id="KW-1003">Cell membrane</keyword>
<evidence type="ECO:0000256" key="1">
    <source>
        <dbReference type="ARBA" id="ARBA00004413"/>
    </source>
</evidence>
<dbReference type="PIRSF" id="PIRSF000437">
    <property type="entry name" value="GPAT_DHAPAT"/>
    <property type="match status" value="1"/>
</dbReference>
<dbReference type="GO" id="GO:0008654">
    <property type="term" value="P:phospholipid biosynthetic process"/>
    <property type="evidence" value="ECO:0007669"/>
    <property type="project" value="InterPro"/>
</dbReference>
<evidence type="ECO:0000256" key="5">
    <source>
        <dbReference type="ARBA" id="ARBA00023136"/>
    </source>
</evidence>
<dbReference type="SUPFAM" id="SSF69593">
    <property type="entry name" value="Glycerol-3-phosphate (1)-acyltransferase"/>
    <property type="match status" value="1"/>
</dbReference>
<keyword evidence="4 8" id="KW-0808">Transferase</keyword>
<dbReference type="AlphaFoldDB" id="A0A1X1WEN9"/>
<comment type="similarity">
    <text evidence="2">Belongs to the GPAT/DAPAT family.</text>
</comment>
<evidence type="ECO:0000256" key="3">
    <source>
        <dbReference type="ARBA" id="ARBA00022475"/>
    </source>
</evidence>
<dbReference type="SMART" id="SM00563">
    <property type="entry name" value="PlsC"/>
    <property type="match status" value="1"/>
</dbReference>
<dbReference type="InterPro" id="IPR045520">
    <property type="entry name" value="GPAT/DHAPAT_C"/>
</dbReference>
<dbReference type="InterPro" id="IPR002123">
    <property type="entry name" value="Plipid/glycerol_acylTrfase"/>
</dbReference>
<evidence type="ECO:0000313" key="8">
    <source>
        <dbReference type="EMBL" id="ORV85077.1"/>
    </source>
</evidence>
<evidence type="ECO:0000256" key="4">
    <source>
        <dbReference type="ARBA" id="ARBA00022679"/>
    </source>
</evidence>
<dbReference type="InterPro" id="IPR022284">
    <property type="entry name" value="GPAT/DHAPAT"/>
</dbReference>
<reference evidence="8 9" key="1">
    <citation type="submission" date="2016-01" db="EMBL/GenBank/DDBJ databases">
        <title>The new phylogeny of the genus Mycobacterium.</title>
        <authorList>
            <person name="Tarcisio F."/>
            <person name="Conor M."/>
            <person name="Antonella G."/>
            <person name="Elisabetta G."/>
            <person name="Giulia F.S."/>
            <person name="Sara T."/>
            <person name="Anna F."/>
            <person name="Clotilde B."/>
            <person name="Roberto B."/>
            <person name="Veronica D.S."/>
            <person name="Fabio R."/>
            <person name="Monica P."/>
            <person name="Olivier J."/>
            <person name="Enrico T."/>
            <person name="Nicola S."/>
        </authorList>
    </citation>
    <scope>NUCLEOTIDE SEQUENCE [LARGE SCALE GENOMIC DNA]</scope>
    <source>
        <strain evidence="8 9">DSM 45541</strain>
    </source>
</reference>
<keyword evidence="5" id="KW-0472">Membrane</keyword>
<gene>
    <name evidence="8" type="ORF">AWC12_20785</name>
</gene>
<dbReference type="EMBL" id="LQPC01000043">
    <property type="protein sequence ID" value="ORV85077.1"/>
    <property type="molecule type" value="Genomic_DNA"/>
</dbReference>
<dbReference type="PANTHER" id="PTHR12563:SF17">
    <property type="entry name" value="DIHYDROXYACETONE PHOSPHATE ACYLTRANSFERASE"/>
    <property type="match status" value="1"/>
</dbReference>
<dbReference type="PANTHER" id="PTHR12563">
    <property type="entry name" value="GLYCEROL-3-PHOSPHATE ACYLTRANSFERASE"/>
    <property type="match status" value="1"/>
</dbReference>
<keyword evidence="6 8" id="KW-0012">Acyltransferase</keyword>
<dbReference type="Pfam" id="PF01553">
    <property type="entry name" value="Acyltransferase"/>
    <property type="match status" value="1"/>
</dbReference>
<dbReference type="Proteomes" id="UP000193622">
    <property type="component" value="Unassembled WGS sequence"/>
</dbReference>
<dbReference type="NCBIfam" id="NF002886">
    <property type="entry name" value="PRK03355.1"/>
    <property type="match status" value="1"/>
</dbReference>
<proteinExistence type="inferred from homology"/>
<accession>A0A1X1WEN9</accession>
<dbReference type="Pfam" id="PF19277">
    <property type="entry name" value="GPAT_C"/>
    <property type="match status" value="1"/>
</dbReference>
<comment type="subcellular location">
    <subcellularLocation>
        <location evidence="1">Cell membrane</location>
        <topology evidence="1">Peripheral membrane protein</topology>
        <orientation evidence="1">Cytoplasmic side</orientation>
    </subcellularLocation>
</comment>
<evidence type="ECO:0000256" key="6">
    <source>
        <dbReference type="ARBA" id="ARBA00023315"/>
    </source>
</evidence>
<evidence type="ECO:0000256" key="2">
    <source>
        <dbReference type="ARBA" id="ARBA00007937"/>
    </source>
</evidence>
<feature type="domain" description="Phospholipid/glycerol acyltransferase" evidence="7">
    <location>
        <begin position="263"/>
        <end position="389"/>
    </location>
</feature>
<sequence>MKIRADDIAAYTAVGDTLVLAAGSSPAEEALLNDWLESQRRAHPESTIEVLRLPADDDPPPATLARLVQLLGADEDRSVVPVRVFWIPGGLPTRSKVVALISGRDTYRPPKVLQHSILKRDPSRARVVAGEPAKVSELHQRWSETTVAENPREFARFVIRRAILAIERVELRLLGPEYKSPQLIKPEVLASARFREGLAKIPGATVEQAGEMLDELSTGWSRFSVDLIPSLGRAIFSRGFDPNIDYDRAEVEVMRHALETHPAVLLFSHRSYLDGAIVPVAMQENRLPPVHTFAGINLSFGFMGPLMRRSGVIFLRRKLDDPLYKFVLRQFVGYIVEKRFNLSWAIEGTRSRTGKMLPPKLGLLAYVADAYLDGRSDDILLQPVSISFDQLHETAEYARYARGGEKTPEGLSWLVNYIRAQGERNYGKIYVRFPEAVSMREYLGEPHGPMTTDESAKRLAMQKMAFEVAWRILQVTPVNATALVSALLLSTRGVALTLDQLHHTLQDSLDYLERKQTPMTNSALRLRTPDGVRTAVDALSNGHPVTRVDGGTEPVWYIAPQDELEASFYRNSLIDAFLETSLVELALAYASRAESDRLEAFWAQVMRLRDLLKFDFYFADSTAFRQHVAEEMSWHPNWESHIESGGEQIDALLRSKRPSIAGPLLRPFFEAYQIVADVLLDAPAEISEKDLTTKALGLGQQYVAQGRVQSNESVSALLFVTARQVVADQKLLEPAADLGERRRAFRNELRGILTDMDKVDAYSRQQFFERERSRRQLRNAPVS</sequence>